<dbReference type="PANTHER" id="PTHR22762">
    <property type="entry name" value="ALPHA-GLUCOSIDASE"/>
    <property type="match status" value="1"/>
</dbReference>
<reference evidence="13" key="1">
    <citation type="journal article" date="2022" name="New Phytol.">
        <title>Evolutionary transition to the ectomycorrhizal habit in the genomes of a hyperdiverse lineage of mushroom-forming fungi.</title>
        <authorList>
            <person name="Looney B."/>
            <person name="Miyauchi S."/>
            <person name="Morin E."/>
            <person name="Drula E."/>
            <person name="Courty P.E."/>
            <person name="Kohler A."/>
            <person name="Kuo A."/>
            <person name="LaButti K."/>
            <person name="Pangilinan J."/>
            <person name="Lipzen A."/>
            <person name="Riley R."/>
            <person name="Andreopoulos W."/>
            <person name="He G."/>
            <person name="Johnson J."/>
            <person name="Nolan M."/>
            <person name="Tritt A."/>
            <person name="Barry K.W."/>
            <person name="Grigoriev I.V."/>
            <person name="Nagy L.G."/>
            <person name="Hibbett D."/>
            <person name="Henrissat B."/>
            <person name="Matheny P.B."/>
            <person name="Labbe J."/>
            <person name="Martin F.M."/>
        </authorList>
    </citation>
    <scope>NUCLEOTIDE SEQUENCE</scope>
    <source>
        <strain evidence="13">BPL690</strain>
    </source>
</reference>
<dbReference type="GO" id="GO:0006491">
    <property type="term" value="P:N-glycan processing"/>
    <property type="evidence" value="ECO:0007669"/>
    <property type="project" value="TreeGrafter"/>
</dbReference>
<dbReference type="SUPFAM" id="SSF51445">
    <property type="entry name" value="(Trans)glycosidases"/>
    <property type="match status" value="1"/>
</dbReference>
<sequence>MKVFVSALSTSLLLLASIPSVAPFKAGDFKTCSQSGFCRRGRALASRANDNADIWHSPYSVDAQSLFLTPGRASLITGVESELYPNIKFSLEVHVLEDGVVRVRMDEVDGVKKRYDEAAKWALVAEPSISTHTQWKVGVSDARATFGQQLEHEVVLDFKPLRLVLNKNGREQVVVNGRGLLHMEHFRNSTIEEPKVETSEEGSDAQKVLEANPNAWFEGDSEDAFWEESFGSWTDSKPKGPESLSLDIDFPHHGHVYGIPQHATSLDLPTTTGEDPFFSDPYLPRLGNNLSLWNDPVMHAHSGNSTVAIFNAIGSETWIDVAHPTAQSTDTHWISESGILDLFILPGPSPSKVFRQYSGLTGTAPLPAQWALGYHQCRWNYVSSDDIRGVQKRFDEEDIPFDVLWLDIEYSKDHQYMIWDKKNFPDPVEMTNEVAALGRKMVVIVDPHLKRTNDYPVYKQAQELGILVKQKDGKDDYEGWCWPGSSSWVDFFNPASWDFWKSLFKITEGSHEDIYIWNDMNEPSVFNGPEITMPKDLIHYGSWEHRDIHNINGMLLPRITSEALIARGKTPKRPFVLTRSFFAGSQRYGAMWTGDNLGTWDHMAVGIKMVLTNGIAGMTFAGSDVGGFFGNPEPEMLVRWYWVGAFSPFFRAHAHLDSKRREPYLLNEPYKSTVRNILRLRYSLLPVWYTAFHEASVTGLPIFGSPHYVMFPQDEAGFSIDDQFFVGNSGVTQENVYYDYFTYQTYRGSSKGKSVTVPADLHQVPLLVRGGSIIPTRERPRRAPHSCTLYLDDGVTYAYKDGHLAWRSLSVDKISQGTELRFSNTDLALATPLAAVEGNAIADFRPENPFQTGMASVRVERVVILGLPGRPKRVVVEGGRDLEWEYALGVAAADERDGSSLGVTKDWAIRITL</sequence>
<evidence type="ECO:0000313" key="13">
    <source>
        <dbReference type="EMBL" id="KAI0302288.1"/>
    </source>
</evidence>
<dbReference type="InterPro" id="IPR048395">
    <property type="entry name" value="Glyco_hydro_31_C"/>
</dbReference>
<dbReference type="SUPFAM" id="SSF51011">
    <property type="entry name" value="Glycosyl hydrolase domain"/>
    <property type="match status" value="1"/>
</dbReference>
<evidence type="ECO:0000256" key="4">
    <source>
        <dbReference type="ARBA" id="ARBA00022801"/>
    </source>
</evidence>
<dbReference type="GO" id="GO:0090599">
    <property type="term" value="F:alpha-glucosidase activity"/>
    <property type="evidence" value="ECO:0007669"/>
    <property type="project" value="TreeGrafter"/>
</dbReference>
<dbReference type="GO" id="GO:0005975">
    <property type="term" value="P:carbohydrate metabolic process"/>
    <property type="evidence" value="ECO:0007669"/>
    <property type="project" value="InterPro"/>
</dbReference>
<evidence type="ECO:0000256" key="3">
    <source>
        <dbReference type="ARBA" id="ARBA00022729"/>
    </source>
</evidence>
<feature type="chain" id="PRO_5042213522" evidence="8">
    <location>
        <begin position="24"/>
        <end position="913"/>
    </location>
</feature>
<evidence type="ECO:0000313" key="14">
    <source>
        <dbReference type="Proteomes" id="UP001203297"/>
    </source>
</evidence>
<comment type="caution">
    <text evidence="13">The sequence shown here is derived from an EMBL/GenBank/DDBJ whole genome shotgun (WGS) entry which is preliminary data.</text>
</comment>
<feature type="signal peptide" evidence="8">
    <location>
        <begin position="1"/>
        <end position="23"/>
    </location>
</feature>
<comment type="similarity">
    <text evidence="2 7">Belongs to the glycosyl hydrolase 31 family.</text>
</comment>
<dbReference type="InterPro" id="IPR013780">
    <property type="entry name" value="Glyco_hydro_b"/>
</dbReference>
<organism evidence="13 14">
    <name type="scientific">Multifurca ochricompacta</name>
    <dbReference type="NCBI Taxonomy" id="376703"/>
    <lineage>
        <taxon>Eukaryota</taxon>
        <taxon>Fungi</taxon>
        <taxon>Dikarya</taxon>
        <taxon>Basidiomycota</taxon>
        <taxon>Agaricomycotina</taxon>
        <taxon>Agaricomycetes</taxon>
        <taxon>Russulales</taxon>
        <taxon>Russulaceae</taxon>
        <taxon>Multifurca</taxon>
    </lineage>
</organism>
<keyword evidence="4 7" id="KW-0378">Hydrolase</keyword>
<dbReference type="InterPro" id="IPR033403">
    <property type="entry name" value="DUF5110"/>
</dbReference>
<dbReference type="Pfam" id="PF13802">
    <property type="entry name" value="Gal_mutarotas_2"/>
    <property type="match status" value="1"/>
</dbReference>
<dbReference type="InterPro" id="IPR017853">
    <property type="entry name" value="GH"/>
</dbReference>
<evidence type="ECO:0000259" key="9">
    <source>
        <dbReference type="Pfam" id="PF01055"/>
    </source>
</evidence>
<gene>
    <name evidence="13" type="ORF">B0F90DRAFT_1809787</name>
</gene>
<evidence type="ECO:0000259" key="11">
    <source>
        <dbReference type="Pfam" id="PF17137"/>
    </source>
</evidence>
<keyword evidence="14" id="KW-1185">Reference proteome</keyword>
<dbReference type="EMBL" id="WTXG01000011">
    <property type="protein sequence ID" value="KAI0302288.1"/>
    <property type="molecule type" value="Genomic_DNA"/>
</dbReference>
<accession>A0AAD4M4W6</accession>
<dbReference type="InterPro" id="IPR025887">
    <property type="entry name" value="Glyco_hydro_31_N_dom"/>
</dbReference>
<dbReference type="Proteomes" id="UP001203297">
    <property type="component" value="Unassembled WGS sequence"/>
</dbReference>
<dbReference type="GO" id="GO:0017177">
    <property type="term" value="C:glucosidase II complex"/>
    <property type="evidence" value="ECO:0007669"/>
    <property type="project" value="TreeGrafter"/>
</dbReference>
<dbReference type="Gene3D" id="2.60.40.1760">
    <property type="entry name" value="glycosyl hydrolase (family 31)"/>
    <property type="match status" value="1"/>
</dbReference>
<evidence type="ECO:0000256" key="5">
    <source>
        <dbReference type="ARBA" id="ARBA00023180"/>
    </source>
</evidence>
<evidence type="ECO:0000256" key="2">
    <source>
        <dbReference type="ARBA" id="ARBA00007806"/>
    </source>
</evidence>
<keyword evidence="3 8" id="KW-0732">Signal</keyword>
<feature type="domain" description="Glycoside hydrolase family 31 N-terminal" evidence="10">
    <location>
        <begin position="91"/>
        <end position="320"/>
    </location>
</feature>
<evidence type="ECO:0000259" key="12">
    <source>
        <dbReference type="Pfam" id="PF21365"/>
    </source>
</evidence>
<feature type="domain" description="DUF5110" evidence="11">
    <location>
        <begin position="785"/>
        <end position="823"/>
    </location>
</feature>
<dbReference type="CDD" id="cd14752">
    <property type="entry name" value="GH31_N"/>
    <property type="match status" value="1"/>
</dbReference>
<feature type="domain" description="Glycosyl hydrolase family 31 C-terminal" evidence="12">
    <location>
        <begin position="705"/>
        <end position="774"/>
    </location>
</feature>
<dbReference type="Gene3D" id="2.60.40.1180">
    <property type="entry name" value="Golgi alpha-mannosidase II"/>
    <property type="match status" value="2"/>
</dbReference>
<evidence type="ECO:0000256" key="7">
    <source>
        <dbReference type="RuleBase" id="RU361185"/>
    </source>
</evidence>
<proteinExistence type="inferred from homology"/>
<dbReference type="Pfam" id="PF01055">
    <property type="entry name" value="Glyco_hydro_31_2nd"/>
    <property type="match status" value="1"/>
</dbReference>
<evidence type="ECO:0000259" key="10">
    <source>
        <dbReference type="Pfam" id="PF13802"/>
    </source>
</evidence>
<dbReference type="InterPro" id="IPR000322">
    <property type="entry name" value="Glyco_hydro_31_TIM"/>
</dbReference>
<dbReference type="AlphaFoldDB" id="A0AAD4M4W6"/>
<dbReference type="PANTHER" id="PTHR22762:SF54">
    <property type="entry name" value="BCDNA.GH04962"/>
    <property type="match status" value="1"/>
</dbReference>
<evidence type="ECO:0000256" key="1">
    <source>
        <dbReference type="ARBA" id="ARBA00004881"/>
    </source>
</evidence>
<dbReference type="Pfam" id="PF21365">
    <property type="entry name" value="Glyco_hydro_31_3rd"/>
    <property type="match status" value="1"/>
</dbReference>
<feature type="domain" description="Glycoside hydrolase family 31 TIM barrel" evidence="9">
    <location>
        <begin position="365"/>
        <end position="691"/>
    </location>
</feature>
<keyword evidence="5" id="KW-0325">Glycoprotein</keyword>
<dbReference type="Gene3D" id="3.20.20.80">
    <property type="entry name" value="Glycosidases"/>
    <property type="match status" value="2"/>
</dbReference>
<dbReference type="Pfam" id="PF17137">
    <property type="entry name" value="DUF5110"/>
    <property type="match status" value="1"/>
</dbReference>
<keyword evidence="6 7" id="KW-0326">Glycosidase</keyword>
<protein>
    <submittedName>
        <fullName evidence="13">Glycoside hydrolase family 31 protein</fullName>
    </submittedName>
</protein>
<evidence type="ECO:0000256" key="6">
    <source>
        <dbReference type="ARBA" id="ARBA00023295"/>
    </source>
</evidence>
<dbReference type="CDD" id="cd06603">
    <property type="entry name" value="GH31_GANC_GANAB_alpha"/>
    <property type="match status" value="1"/>
</dbReference>
<name>A0AAD4M4W6_9AGAM</name>
<comment type="pathway">
    <text evidence="1">Glycan metabolism.</text>
</comment>
<evidence type="ECO:0000256" key="8">
    <source>
        <dbReference type="SAM" id="SignalP"/>
    </source>
</evidence>